<feature type="region of interest" description="Disordered" evidence="1">
    <location>
        <begin position="1"/>
        <end position="26"/>
    </location>
</feature>
<gene>
    <name evidence="2" type="ORF">CANTADRAFT_20809</name>
</gene>
<accession>A0A1E4SP32</accession>
<evidence type="ECO:0000256" key="1">
    <source>
        <dbReference type="SAM" id="MobiDB-lite"/>
    </source>
</evidence>
<dbReference type="AlphaFoldDB" id="A0A1E4SP32"/>
<proteinExistence type="predicted"/>
<evidence type="ECO:0000313" key="3">
    <source>
        <dbReference type="Proteomes" id="UP000094285"/>
    </source>
</evidence>
<dbReference type="GeneID" id="30980759"/>
<name>A0A1E4SP32_9ASCO</name>
<dbReference type="STRING" id="984487.A0A1E4SP32"/>
<dbReference type="OrthoDB" id="299997at2759"/>
<sequence>MTDISVKPHRKSVRSSISKHGDRNRRSSLPQALAMNLKTSSASLSSSSTISSLASRRQSAELALFRRRNLADTCAFCGESLAHLHRELVELSCGDVCHGECLDIMFDRDYLEQWPVCNLCGERTRCADESSTAHSSMLIHDVLWFEKPLPEPPAGSSLSLDLLGPFEPPATVSSHPVTPLNQIIPDTLKDPLPDTIMVGGHQLEVDPAAAHVHYDEMRNDILQPKVACSKSASVRLHNGASSQNLAYLFTVTAPRVYKNTQPSQHELQAVQEIRRQIKKFLSTEIVNWQLNFFDDAIGDDLIIFDHLHVSTNGHDWDGVCCFLFENILLLIDGHKLIGQVLINQDVRSVKATPNGVVLDLGDNPVPQLHIRHDNPIVLSKWETMIQKLLDHKPIAYINMFQLSSNAWGLFKDCLDIPLEVVEFSHLMQNNLDIPSPMLLQAVPDPDPLPLNLIVSIPLINLGTNMSNDEYKTHIVTMLKSIKASLRPIDKMGLIFVGTDSRRNPNRSGAFIGCVESSWDGWDRVIEDIKVSGNTRGSHTLFANELQELKISIEKCMDLFPFIPTGPNNINKFIILNCNNYQQSMPLDSGMEKTQALLSRMINSLLDKLSISLVRIGRYHTEACSYIQDLISKPISDSTHVKYSYGTEILRFEDFEEFNLELNSLITNEYQSICIPNMNIEVLKDIGTKSMVNFDLIEVNGYLVPVTADSVTLLIKDVKPSTERTILVQVKLNIGVGQLEDTFGPILCLQELPIIRWQAKWLGDSNCSGSVGSKISQARG</sequence>
<dbReference type="EMBL" id="KV453910">
    <property type="protein sequence ID" value="ODV81284.1"/>
    <property type="molecule type" value="Genomic_DNA"/>
</dbReference>
<dbReference type="RefSeq" id="XP_020066406.1">
    <property type="nucleotide sequence ID" value="XM_020206622.1"/>
</dbReference>
<protein>
    <submittedName>
        <fullName evidence="2">Uncharacterized protein</fullName>
    </submittedName>
</protein>
<organism evidence="2 3">
    <name type="scientific">Suhomyces tanzawaensis NRRL Y-17324</name>
    <dbReference type="NCBI Taxonomy" id="984487"/>
    <lineage>
        <taxon>Eukaryota</taxon>
        <taxon>Fungi</taxon>
        <taxon>Dikarya</taxon>
        <taxon>Ascomycota</taxon>
        <taxon>Saccharomycotina</taxon>
        <taxon>Pichiomycetes</taxon>
        <taxon>Debaryomycetaceae</taxon>
        <taxon>Suhomyces</taxon>
    </lineage>
</organism>
<evidence type="ECO:0000313" key="2">
    <source>
        <dbReference type="EMBL" id="ODV81284.1"/>
    </source>
</evidence>
<dbReference type="Proteomes" id="UP000094285">
    <property type="component" value="Unassembled WGS sequence"/>
</dbReference>
<reference evidence="3" key="1">
    <citation type="submission" date="2016-05" db="EMBL/GenBank/DDBJ databases">
        <title>Comparative genomics of biotechnologically important yeasts.</title>
        <authorList>
            <consortium name="DOE Joint Genome Institute"/>
            <person name="Riley R."/>
            <person name="Haridas S."/>
            <person name="Wolfe K.H."/>
            <person name="Lopes M.R."/>
            <person name="Hittinger C.T."/>
            <person name="Goker M."/>
            <person name="Salamov A."/>
            <person name="Wisecaver J."/>
            <person name="Long T.M."/>
            <person name="Aerts A.L."/>
            <person name="Barry K."/>
            <person name="Choi C."/>
            <person name="Clum A."/>
            <person name="Coughlan A.Y."/>
            <person name="Deshpande S."/>
            <person name="Douglass A.P."/>
            <person name="Hanson S.J."/>
            <person name="Klenk H.-P."/>
            <person name="Labutti K."/>
            <person name="Lapidus A."/>
            <person name="Lindquist E."/>
            <person name="Lipzen A."/>
            <person name="Meier-Kolthoff J.P."/>
            <person name="Ohm R.A."/>
            <person name="Otillar R.P."/>
            <person name="Pangilinan J."/>
            <person name="Peng Y."/>
            <person name="Rokas A."/>
            <person name="Rosa C.A."/>
            <person name="Scheuner C."/>
            <person name="Sibirny A.A."/>
            <person name="Slot J.C."/>
            <person name="Stielow J.B."/>
            <person name="Sun H."/>
            <person name="Kurtzman C.P."/>
            <person name="Blackwell M."/>
            <person name="Grigoriev I.V."/>
            <person name="Jeffries T.W."/>
        </authorList>
    </citation>
    <scope>NUCLEOTIDE SEQUENCE [LARGE SCALE GENOMIC DNA]</scope>
    <source>
        <strain evidence="3">NRRL Y-17324</strain>
    </source>
</reference>
<keyword evidence="3" id="KW-1185">Reference proteome</keyword>